<protein>
    <submittedName>
        <fullName evidence="2">Putative secreted protein</fullName>
    </submittedName>
</protein>
<name>A0A023G096_AMBTT</name>
<proteinExistence type="evidence at transcript level"/>
<sequence length="95" mass="10766">MLDLVVLLIFLALPIFPVESGFAGPGMQPHIYCEQACYPLRNGRQCKPGCICSPKMNNPRIGMCTNKNTHRLLAIIRQDMYLPCRRDQQSLVDKC</sequence>
<dbReference type="EMBL" id="GBBM01007867">
    <property type="protein sequence ID" value="JAC27551.1"/>
    <property type="molecule type" value="mRNA"/>
</dbReference>
<feature type="signal peptide" evidence="1">
    <location>
        <begin position="1"/>
        <end position="23"/>
    </location>
</feature>
<evidence type="ECO:0000313" key="2">
    <source>
        <dbReference type="EMBL" id="JAC27551.1"/>
    </source>
</evidence>
<reference evidence="2" key="1">
    <citation type="submission" date="2014-03" db="EMBL/GenBank/DDBJ databases">
        <title>The sialotranscriptome of Amblyomma triste, Amblyomma parvum and Amblyomma cajennense ticks, uncovered by 454-based RNA-seq.</title>
        <authorList>
            <person name="Garcia G.R."/>
            <person name="Gardinassi L.G."/>
            <person name="Ribeiro J.M."/>
            <person name="Anatriello E."/>
            <person name="Ferreira B.R."/>
            <person name="Moreira H.N."/>
            <person name="Mafra C."/>
            <person name="Olegario M.M."/>
            <person name="Szabo P.J."/>
            <person name="Miranda-Santos I.K."/>
            <person name="Maruyama S.R."/>
        </authorList>
    </citation>
    <scope>NUCLEOTIDE SEQUENCE</scope>
    <source>
        <strain evidence="2">Mato Grasso do Sul</strain>
        <tissue evidence="2">Salivary glands</tissue>
    </source>
</reference>
<accession>A0A023G096</accession>
<feature type="chain" id="PRO_5001517855" evidence="1">
    <location>
        <begin position="24"/>
        <end position="95"/>
    </location>
</feature>
<evidence type="ECO:0000256" key="1">
    <source>
        <dbReference type="SAM" id="SignalP"/>
    </source>
</evidence>
<dbReference type="AlphaFoldDB" id="A0A023G096"/>
<organism evidence="2">
    <name type="scientific">Amblyomma triste</name>
    <name type="common">Neotropical tick</name>
    <dbReference type="NCBI Taxonomy" id="251400"/>
    <lineage>
        <taxon>Eukaryota</taxon>
        <taxon>Metazoa</taxon>
        <taxon>Ecdysozoa</taxon>
        <taxon>Arthropoda</taxon>
        <taxon>Chelicerata</taxon>
        <taxon>Arachnida</taxon>
        <taxon>Acari</taxon>
        <taxon>Parasitiformes</taxon>
        <taxon>Ixodida</taxon>
        <taxon>Ixodoidea</taxon>
        <taxon>Ixodidae</taxon>
        <taxon>Amblyomminae</taxon>
        <taxon>Amblyomma</taxon>
    </lineage>
</organism>
<keyword evidence="1" id="KW-0732">Signal</keyword>